<dbReference type="CDD" id="cd06558">
    <property type="entry name" value="crotonase-like"/>
    <property type="match status" value="1"/>
</dbReference>
<dbReference type="InterPro" id="IPR029045">
    <property type="entry name" value="ClpP/crotonase-like_dom_sf"/>
</dbReference>
<name>A0A2P2FXF2_AMYLU</name>
<dbReference type="InterPro" id="IPR001753">
    <property type="entry name" value="Enoyl-CoA_hydra/iso"/>
</dbReference>
<sequence length="723" mass="77253">MTEAKTIRWEQDADGIVVLTLDDPKQSANTMNADFRESLGVVVDRLEAEKDSITGVVLTSAKKTFFAGGDLNDLIQAKPEHAAEITQSSAQMKGQMRRLEQLGKPVVAAINGAALGGGLELALATHHRIAADVKGSQIGLPEVTLGLLPGGGGVVRTVRLLGIQSALLNVLLQGQRHRPAKAKELGLVHELVGTVEELVPAAKAWIKANPEGGVQPWDVKGYKIPGGTPSNPSFAANLPAFPANLRKQIKGANMPAPRAILAAAIEGSQVDFDTAITVETRYFVHLATGQVSKNMTKAFFFDLQSINSGGSRPEGFEKYTAKKVGVVGAGMMGAAIAYVSAKAGIDVVLKDVTLEGAEKGKGYAVKLEEKALSRGKTTQEKSDALLAKIKPTDKAEDFAGVDFVIEAVFESVELKHKVFQEIEGVVNPDAVLGSNTSTLPITALAEGVQRSEDFIGIHFFSPVDKMPLVEIICGEKTSPATLAKVFDYTLQIKKTPIVVNDSRGFFTSRVIGTFLNEAVAALGEGVEPASIEQAGAQAGYPAPPLQLMDELTLTLPRKIRKETREAIEAAGGTWNAHASEGVIDRMVEEFDRKGRSTGSGFYDYDGDGKRAGLWPGLRDAFKSGSAEVPFEDLKERMLFAEALETVKCFDEGVLTTVADANIGSIFGIGFPAWTGGVIQYINQYEGGLQGFVDRARELAERYGDHFTPPESLVAKAAKGEIYE</sequence>
<dbReference type="FunFam" id="3.40.50.720:FF:000009">
    <property type="entry name" value="Fatty oxidation complex, alpha subunit"/>
    <property type="match status" value="1"/>
</dbReference>
<dbReference type="PANTHER" id="PTHR43612">
    <property type="entry name" value="TRIFUNCTIONAL ENZYME SUBUNIT ALPHA"/>
    <property type="match status" value="1"/>
</dbReference>
<comment type="caution">
    <text evidence="15">The sequence shown here is derived from an EMBL/GenBank/DDBJ whole genome shotgun (WGS) entry which is preliminary data.</text>
</comment>
<dbReference type="Pfam" id="PF02737">
    <property type="entry name" value="3HCDH_N"/>
    <property type="match status" value="1"/>
</dbReference>
<keyword evidence="10" id="KW-0456">Lyase</keyword>
<accession>A0A2P2FXF2</accession>
<dbReference type="SUPFAM" id="SSF48179">
    <property type="entry name" value="6-phosphogluconate dehydrogenase C-terminal domain-like"/>
    <property type="match status" value="2"/>
</dbReference>
<keyword evidence="11" id="KW-0511">Multifunctional enzyme</keyword>
<evidence type="ECO:0000256" key="9">
    <source>
        <dbReference type="ARBA" id="ARBA00023098"/>
    </source>
</evidence>
<dbReference type="AlphaFoldDB" id="A0A2P2FXF2"/>
<organism evidence="15 16">
    <name type="scientific">Amycolatopsis lurida NRRL 2430</name>
    <dbReference type="NCBI Taxonomy" id="1460371"/>
    <lineage>
        <taxon>Bacteria</taxon>
        <taxon>Bacillati</taxon>
        <taxon>Actinomycetota</taxon>
        <taxon>Actinomycetes</taxon>
        <taxon>Pseudonocardiales</taxon>
        <taxon>Pseudonocardiaceae</taxon>
        <taxon>Amycolatopsis</taxon>
    </lineage>
</organism>
<evidence type="ECO:0000256" key="7">
    <source>
        <dbReference type="ARBA" id="ARBA00023002"/>
    </source>
</evidence>
<keyword evidence="6" id="KW-0442">Lipid degradation</keyword>
<evidence type="ECO:0000256" key="5">
    <source>
        <dbReference type="ARBA" id="ARBA00022832"/>
    </source>
</evidence>
<evidence type="ECO:0000256" key="2">
    <source>
        <dbReference type="ARBA" id="ARBA00005086"/>
    </source>
</evidence>
<dbReference type="InterPro" id="IPR006176">
    <property type="entry name" value="3-OHacyl-CoA_DH_NAD-bd"/>
</dbReference>
<comment type="similarity">
    <text evidence="4">Belongs to the 3-hydroxyacyl-CoA dehydrogenase family.</text>
</comment>
<dbReference type="UniPathway" id="UPA00659"/>
<comment type="similarity">
    <text evidence="3">In the central section; belongs to the 3-hydroxyacyl-CoA dehydrogenase family.</text>
</comment>
<dbReference type="Gene3D" id="3.90.226.10">
    <property type="entry name" value="2-enoyl-CoA Hydratase, Chain A, domain 1"/>
    <property type="match status" value="1"/>
</dbReference>
<dbReference type="GO" id="GO:0070403">
    <property type="term" value="F:NAD+ binding"/>
    <property type="evidence" value="ECO:0007669"/>
    <property type="project" value="InterPro"/>
</dbReference>
<dbReference type="InterPro" id="IPR008927">
    <property type="entry name" value="6-PGluconate_DH-like_C_sf"/>
</dbReference>
<evidence type="ECO:0000256" key="11">
    <source>
        <dbReference type="ARBA" id="ARBA00023268"/>
    </source>
</evidence>
<keyword evidence="8" id="KW-0520">NAD</keyword>
<keyword evidence="7" id="KW-0560">Oxidoreductase</keyword>
<dbReference type="Pfam" id="PF00725">
    <property type="entry name" value="3HCDH"/>
    <property type="match status" value="1"/>
</dbReference>
<proteinExistence type="inferred from homology"/>
<dbReference type="Gene3D" id="1.10.1040.50">
    <property type="match status" value="1"/>
</dbReference>
<dbReference type="FunFam" id="3.90.226.10:FF:000047">
    <property type="entry name" value="Probable 3-hydroxyacyl-CoA dehydrogenase"/>
    <property type="match status" value="1"/>
</dbReference>
<dbReference type="RefSeq" id="WP_034309188.1">
    <property type="nucleotide sequence ID" value="NZ_JFBM01000007.1"/>
</dbReference>
<comment type="pathway">
    <text evidence="1">Lipid metabolism; fatty acid beta-oxidation.</text>
</comment>
<keyword evidence="5" id="KW-0276">Fatty acid metabolism</keyword>
<dbReference type="PANTHER" id="PTHR43612:SF3">
    <property type="entry name" value="TRIFUNCTIONAL ENZYME SUBUNIT ALPHA, MITOCHONDRIAL"/>
    <property type="match status" value="1"/>
</dbReference>
<feature type="domain" description="3-hydroxyacyl-CoA dehydrogenase NAD binding" evidence="14">
    <location>
        <begin position="323"/>
        <end position="501"/>
    </location>
</feature>
<dbReference type="GO" id="GO:0004300">
    <property type="term" value="F:enoyl-CoA hydratase activity"/>
    <property type="evidence" value="ECO:0007669"/>
    <property type="project" value="TreeGrafter"/>
</dbReference>
<reference evidence="15 16" key="1">
    <citation type="journal article" date="2014" name="Genome Announc.">
        <title>Draft Genome Sequence of Amycolatopsis lurida NRRL 2430, Producer of the Glycopeptide Family Antibiotic Ristocetin.</title>
        <authorList>
            <person name="Kwun M.J."/>
            <person name="Hong H.J."/>
        </authorList>
    </citation>
    <scope>NUCLEOTIDE SEQUENCE [LARGE SCALE GENOMIC DNA]</scope>
    <source>
        <strain evidence="15 16">NRRL 2430</strain>
    </source>
</reference>
<gene>
    <name evidence="15" type="ORF">BB31_11080</name>
</gene>
<dbReference type="SUPFAM" id="SSF51735">
    <property type="entry name" value="NAD(P)-binding Rossmann-fold domains"/>
    <property type="match status" value="1"/>
</dbReference>
<evidence type="ECO:0000313" key="16">
    <source>
        <dbReference type="Proteomes" id="UP000256220"/>
    </source>
</evidence>
<feature type="domain" description="3-hydroxyacyl-CoA dehydrogenase C-terminal" evidence="13">
    <location>
        <begin position="504"/>
        <end position="604"/>
    </location>
</feature>
<dbReference type="EMBL" id="JFBM01000007">
    <property type="protein sequence ID" value="KFU81406.1"/>
    <property type="molecule type" value="Genomic_DNA"/>
</dbReference>
<evidence type="ECO:0000256" key="4">
    <source>
        <dbReference type="ARBA" id="ARBA00009463"/>
    </source>
</evidence>
<dbReference type="InterPro" id="IPR050136">
    <property type="entry name" value="FA_oxidation_alpha_subunit"/>
</dbReference>
<dbReference type="GO" id="GO:0006635">
    <property type="term" value="P:fatty acid beta-oxidation"/>
    <property type="evidence" value="ECO:0007669"/>
    <property type="project" value="UniProtKB-UniPathway"/>
</dbReference>
<keyword evidence="9" id="KW-0443">Lipid metabolism</keyword>
<protein>
    <submittedName>
        <fullName evidence="15">3-hydroxyacyl-CoA dehydrogenase</fullName>
    </submittedName>
</protein>
<comment type="catalytic activity">
    <reaction evidence="12">
        <text>a (3S)-3-hydroxyacyl-CoA + NAD(+) = a 3-oxoacyl-CoA + NADH + H(+)</text>
        <dbReference type="Rhea" id="RHEA:22432"/>
        <dbReference type="ChEBI" id="CHEBI:15378"/>
        <dbReference type="ChEBI" id="CHEBI:57318"/>
        <dbReference type="ChEBI" id="CHEBI:57540"/>
        <dbReference type="ChEBI" id="CHEBI:57945"/>
        <dbReference type="ChEBI" id="CHEBI:90726"/>
        <dbReference type="EC" id="1.1.1.35"/>
    </reaction>
</comment>
<dbReference type="GO" id="GO:0016509">
    <property type="term" value="F:long-chain (3S)-3-hydroxyacyl-CoA dehydrogenase (NAD+) activity"/>
    <property type="evidence" value="ECO:0007669"/>
    <property type="project" value="TreeGrafter"/>
</dbReference>
<dbReference type="Proteomes" id="UP000256220">
    <property type="component" value="Unassembled WGS sequence"/>
</dbReference>
<evidence type="ECO:0000256" key="10">
    <source>
        <dbReference type="ARBA" id="ARBA00023239"/>
    </source>
</evidence>
<dbReference type="SUPFAM" id="SSF52096">
    <property type="entry name" value="ClpP/crotonase"/>
    <property type="match status" value="1"/>
</dbReference>
<dbReference type="InterPro" id="IPR036291">
    <property type="entry name" value="NAD(P)-bd_dom_sf"/>
</dbReference>
<dbReference type="Gene3D" id="3.40.50.720">
    <property type="entry name" value="NAD(P)-binding Rossmann-like Domain"/>
    <property type="match status" value="1"/>
</dbReference>
<evidence type="ECO:0000313" key="15">
    <source>
        <dbReference type="EMBL" id="KFU81406.1"/>
    </source>
</evidence>
<dbReference type="FunFam" id="1.10.1040.50:FF:000005">
    <property type="entry name" value="Probable 3-hydroxyacyl-CoA dehydrogenase"/>
    <property type="match status" value="1"/>
</dbReference>
<dbReference type="InterPro" id="IPR006108">
    <property type="entry name" value="3HC_DH_C"/>
</dbReference>
<evidence type="ECO:0000256" key="1">
    <source>
        <dbReference type="ARBA" id="ARBA00005005"/>
    </source>
</evidence>
<dbReference type="Pfam" id="PF00378">
    <property type="entry name" value="ECH_1"/>
    <property type="match status" value="1"/>
</dbReference>
<evidence type="ECO:0000256" key="12">
    <source>
        <dbReference type="ARBA" id="ARBA00049556"/>
    </source>
</evidence>
<evidence type="ECO:0000259" key="14">
    <source>
        <dbReference type="Pfam" id="PF02737"/>
    </source>
</evidence>
<comment type="pathway">
    <text evidence="2">Lipid metabolism; butanoate metabolism.</text>
</comment>
<evidence type="ECO:0000259" key="13">
    <source>
        <dbReference type="Pfam" id="PF00725"/>
    </source>
</evidence>
<keyword evidence="16" id="KW-1185">Reference proteome</keyword>
<evidence type="ECO:0000256" key="6">
    <source>
        <dbReference type="ARBA" id="ARBA00022963"/>
    </source>
</evidence>
<evidence type="ECO:0000256" key="3">
    <source>
        <dbReference type="ARBA" id="ARBA00007005"/>
    </source>
</evidence>
<evidence type="ECO:0000256" key="8">
    <source>
        <dbReference type="ARBA" id="ARBA00023027"/>
    </source>
</evidence>